<dbReference type="EMBL" id="CP000961">
    <property type="protein sequence ID" value="ACA88031.1"/>
    <property type="molecule type" value="Genomic_DNA"/>
</dbReference>
<name>B1KEL6_SHEWM</name>
<keyword evidence="2" id="KW-1185">Reference proteome</keyword>
<dbReference type="KEGG" id="swd:Swoo_3772"/>
<organism evidence="1 2">
    <name type="scientific">Shewanella woodyi (strain ATCC 51908 / MS32)</name>
    <dbReference type="NCBI Taxonomy" id="392500"/>
    <lineage>
        <taxon>Bacteria</taxon>
        <taxon>Pseudomonadati</taxon>
        <taxon>Pseudomonadota</taxon>
        <taxon>Gammaproteobacteria</taxon>
        <taxon>Alteromonadales</taxon>
        <taxon>Shewanellaceae</taxon>
        <taxon>Shewanella</taxon>
    </lineage>
</organism>
<reference evidence="1 2" key="1">
    <citation type="submission" date="2008-02" db="EMBL/GenBank/DDBJ databases">
        <title>Complete sequence of Shewanella woodyi ATCC 51908.</title>
        <authorList>
            <consortium name="US DOE Joint Genome Institute"/>
            <person name="Copeland A."/>
            <person name="Lucas S."/>
            <person name="Lapidus A."/>
            <person name="Glavina del Rio T."/>
            <person name="Dalin E."/>
            <person name="Tice H."/>
            <person name="Bruce D."/>
            <person name="Goodwin L."/>
            <person name="Pitluck S."/>
            <person name="Sims D."/>
            <person name="Brettin T."/>
            <person name="Detter J.C."/>
            <person name="Han C."/>
            <person name="Kuske C.R."/>
            <person name="Schmutz J."/>
            <person name="Larimer F."/>
            <person name="Land M."/>
            <person name="Hauser L."/>
            <person name="Kyrpides N."/>
            <person name="Lykidis A."/>
            <person name="Zhao J.-S."/>
            <person name="Richardson P."/>
        </authorList>
    </citation>
    <scope>NUCLEOTIDE SEQUENCE [LARGE SCALE GENOMIC DNA]</scope>
    <source>
        <strain evidence="2">ATCC 51908 / MS32</strain>
    </source>
</reference>
<protein>
    <submittedName>
        <fullName evidence="1">Uncharacterized protein</fullName>
    </submittedName>
</protein>
<evidence type="ECO:0000313" key="1">
    <source>
        <dbReference type="EMBL" id="ACA88031.1"/>
    </source>
</evidence>
<dbReference type="Proteomes" id="UP000002168">
    <property type="component" value="Chromosome"/>
</dbReference>
<sequence length="289" mass="33569">MNMIKRRKSSFYPVGSLENKRNYKEYFILEKDGSIVDKVFLDIIDPSRRELIICLHYMRHVVRNFYAEDVGINITSRDAPWDFGLELSTGEQANIEITSITDVTQNFKTHKSEERYTKWKNEKMIPFHELKKLSRLFSSSSLLREVESLEKNGFKNTDMVENPMYGESMTMFVGNMPESEVSLSEILKEAIDKKANKKHSEKEQTTLIIDNRAYLFEVNDFYLAAEELNAYCASLAFPEVWFYTGYFSDGDGNNAEFSFAPLKVTSQQSKILENMAESKNIDESGKYVW</sequence>
<dbReference type="STRING" id="392500.Swoo_3772"/>
<dbReference type="HOGENOM" id="CLU_962772_0_0_6"/>
<accession>B1KEL6</accession>
<gene>
    <name evidence="1" type="ordered locus">Swoo_3772</name>
</gene>
<evidence type="ECO:0000313" key="2">
    <source>
        <dbReference type="Proteomes" id="UP000002168"/>
    </source>
</evidence>
<dbReference type="AlphaFoldDB" id="B1KEL6"/>
<proteinExistence type="predicted"/>